<keyword evidence="2" id="KW-0732">Signal</keyword>
<feature type="chain" id="PRO_5036834805" evidence="2">
    <location>
        <begin position="25"/>
        <end position="182"/>
    </location>
</feature>
<organism evidence="3 4">
    <name type="scientific">Actinoplanes auranticolor</name>
    <dbReference type="NCBI Taxonomy" id="47988"/>
    <lineage>
        <taxon>Bacteria</taxon>
        <taxon>Bacillati</taxon>
        <taxon>Actinomycetota</taxon>
        <taxon>Actinomycetes</taxon>
        <taxon>Micromonosporales</taxon>
        <taxon>Micromonosporaceae</taxon>
        <taxon>Actinoplanes</taxon>
    </lineage>
</organism>
<feature type="region of interest" description="Disordered" evidence="1">
    <location>
        <begin position="131"/>
        <end position="151"/>
    </location>
</feature>
<evidence type="ECO:0000313" key="4">
    <source>
        <dbReference type="Proteomes" id="UP000681340"/>
    </source>
</evidence>
<dbReference type="Proteomes" id="UP000681340">
    <property type="component" value="Unassembled WGS sequence"/>
</dbReference>
<sequence>MTHGYRMRLIAVPLLLVTALSGCAADKKEQQVASAGGGGKPSAGASAPVDNAALGRKFAQCMRTAGIDMPDPGPDGMAGMPATTVGDAASAKKMDAALEKCREFLPNGGERPKATAEDLAKARDYAKCVRENGVPGFPDPDPETGGFKMKAGEDDDLEKLAEIGEKCPQFGAGVMPGMEVSR</sequence>
<accession>A0A919S3T9</accession>
<comment type="caution">
    <text evidence="3">The sequence shown here is derived from an EMBL/GenBank/DDBJ whole genome shotgun (WGS) entry which is preliminary data.</text>
</comment>
<protein>
    <submittedName>
        <fullName evidence="3">Uncharacterized protein</fullName>
    </submittedName>
</protein>
<dbReference type="RefSeq" id="WP_212986292.1">
    <property type="nucleotide sequence ID" value="NZ_BAABEA010000029.1"/>
</dbReference>
<evidence type="ECO:0000313" key="3">
    <source>
        <dbReference type="EMBL" id="GIM63022.1"/>
    </source>
</evidence>
<gene>
    <name evidence="3" type="ORF">Aau02nite_01360</name>
</gene>
<evidence type="ECO:0000256" key="2">
    <source>
        <dbReference type="SAM" id="SignalP"/>
    </source>
</evidence>
<dbReference type="EMBL" id="BOQL01000001">
    <property type="protein sequence ID" value="GIM63022.1"/>
    <property type="molecule type" value="Genomic_DNA"/>
</dbReference>
<dbReference type="AlphaFoldDB" id="A0A919S3T9"/>
<proteinExistence type="predicted"/>
<feature type="signal peptide" evidence="2">
    <location>
        <begin position="1"/>
        <end position="24"/>
    </location>
</feature>
<evidence type="ECO:0000256" key="1">
    <source>
        <dbReference type="SAM" id="MobiDB-lite"/>
    </source>
</evidence>
<name>A0A919S3T9_9ACTN</name>
<dbReference type="PROSITE" id="PS51257">
    <property type="entry name" value="PROKAR_LIPOPROTEIN"/>
    <property type="match status" value="1"/>
</dbReference>
<keyword evidence="4" id="KW-1185">Reference proteome</keyword>
<reference evidence="3" key="1">
    <citation type="submission" date="2021-03" db="EMBL/GenBank/DDBJ databases">
        <title>Whole genome shotgun sequence of Actinoplanes auranticolor NBRC 12245.</title>
        <authorList>
            <person name="Komaki H."/>
            <person name="Tamura T."/>
        </authorList>
    </citation>
    <scope>NUCLEOTIDE SEQUENCE</scope>
    <source>
        <strain evidence="3">NBRC 12245</strain>
    </source>
</reference>